<accession>A0ABX8RSS0</accession>
<dbReference type="EMBL" id="CP078145">
    <property type="protein sequence ID" value="QXN91385.1"/>
    <property type="molecule type" value="Genomic_DNA"/>
</dbReference>
<gene>
    <name evidence="1" type="ORF">KV110_39785</name>
</gene>
<proteinExistence type="predicted"/>
<evidence type="ECO:0000313" key="2">
    <source>
        <dbReference type="Proteomes" id="UP000694257"/>
    </source>
</evidence>
<evidence type="ECO:0000313" key="1">
    <source>
        <dbReference type="EMBL" id="QXN91385.1"/>
    </source>
</evidence>
<dbReference type="RefSeq" id="WP_218472240.1">
    <property type="nucleotide sequence ID" value="NZ_BAABJN010000012.1"/>
</dbReference>
<reference evidence="1 2" key="1">
    <citation type="submission" date="2021-07" db="EMBL/GenBank/DDBJ databases">
        <title>Whole Genome Sequence of Nocardia Iowensis.</title>
        <authorList>
            <person name="Lamm A."/>
            <person name="Collins-Fairclough A.M."/>
            <person name="Bunk B."/>
            <person name="Sproer C."/>
        </authorList>
    </citation>
    <scope>NUCLEOTIDE SEQUENCE [LARGE SCALE GENOMIC DNA]</scope>
    <source>
        <strain evidence="1 2">NRRL 5646</strain>
    </source>
</reference>
<organism evidence="1 2">
    <name type="scientific">Nocardia iowensis</name>
    <dbReference type="NCBI Taxonomy" id="204891"/>
    <lineage>
        <taxon>Bacteria</taxon>
        <taxon>Bacillati</taxon>
        <taxon>Actinomycetota</taxon>
        <taxon>Actinomycetes</taxon>
        <taxon>Mycobacteriales</taxon>
        <taxon>Nocardiaceae</taxon>
        <taxon>Nocardia</taxon>
    </lineage>
</organism>
<name>A0ABX8RSS0_NOCIO</name>
<dbReference type="Proteomes" id="UP000694257">
    <property type="component" value="Chromosome"/>
</dbReference>
<keyword evidence="2" id="KW-1185">Reference proteome</keyword>
<protein>
    <recommendedName>
        <fullName evidence="3">Minor tail protein</fullName>
    </recommendedName>
</protein>
<evidence type="ECO:0008006" key="3">
    <source>
        <dbReference type="Google" id="ProtNLM"/>
    </source>
</evidence>
<sequence length="150" mass="14989">MPFVIVAETPGFLPVRMTKNGTQPMPEAWSQITNWIPDTGGYPGSVVVGANNEGLKALGDQKSASVAASIPFTGATNGFGGNTKLQARLRVNSAIVATTDPPLDGPSGTLAVSATVDIAAGDVVTVEALSSFSAGGAAGAVSAGAYVRIQ</sequence>